<dbReference type="GO" id="GO:0016787">
    <property type="term" value="F:hydrolase activity"/>
    <property type="evidence" value="ECO:0007669"/>
    <property type="project" value="UniProtKB-KW"/>
</dbReference>
<accession>A0AA37V222</accession>
<dbReference type="InterPro" id="IPR023801">
    <property type="entry name" value="His_deacetylse_dom"/>
</dbReference>
<dbReference type="InterPro" id="IPR044150">
    <property type="entry name" value="HDAC_classIV"/>
</dbReference>
<comment type="caution">
    <text evidence="4">The sequence shown here is derived from an EMBL/GenBank/DDBJ whole genome shotgun (WGS) entry which is preliminary data.</text>
</comment>
<feature type="domain" description="Histone deacetylase" evidence="3">
    <location>
        <begin position="19"/>
        <end position="289"/>
    </location>
</feature>
<keyword evidence="2" id="KW-0378">Hydrolase</keyword>
<dbReference type="InterPro" id="IPR000286">
    <property type="entry name" value="HDACs"/>
</dbReference>
<dbReference type="Proteomes" id="UP001161325">
    <property type="component" value="Unassembled WGS sequence"/>
</dbReference>
<dbReference type="Gene3D" id="3.40.800.20">
    <property type="entry name" value="Histone deacetylase domain"/>
    <property type="match status" value="1"/>
</dbReference>
<evidence type="ECO:0000256" key="2">
    <source>
        <dbReference type="ARBA" id="ARBA00022801"/>
    </source>
</evidence>
<evidence type="ECO:0000313" key="4">
    <source>
        <dbReference type="EMBL" id="GLC27145.1"/>
    </source>
</evidence>
<reference evidence="4" key="1">
    <citation type="submission" date="2022-08" db="EMBL/GenBank/DDBJ databases">
        <title>Draft genome sequencing of Roseisolibacter agri AW1220.</title>
        <authorList>
            <person name="Tobiishi Y."/>
            <person name="Tonouchi A."/>
        </authorList>
    </citation>
    <scope>NUCLEOTIDE SEQUENCE</scope>
    <source>
        <strain evidence="4">AW1220</strain>
    </source>
</reference>
<dbReference type="RefSeq" id="WP_284351590.1">
    <property type="nucleotide sequence ID" value="NZ_BRXS01000005.1"/>
</dbReference>
<dbReference type="SUPFAM" id="SSF52768">
    <property type="entry name" value="Arginase/deacetylase"/>
    <property type="match status" value="1"/>
</dbReference>
<dbReference type="CDD" id="cd09993">
    <property type="entry name" value="HDAC_classIV"/>
    <property type="match status" value="1"/>
</dbReference>
<sequence length="300" mass="33036">MPLHLWSSAAYAIPLPDGHRFPMAKYALLRDAVLAEGLVPRERLHDPPRVPLDDLRLVHTAEYVAQVTTGTLPYIEQRRIGLPWSEAFVERAYRVVRGTCEATEAALQHGVAMNLAGGTHHAFPHRGEGFCTFNDVAVAIRRLQRDGHVRRAAVVDLDVHQGNGTHACFADDPDVFTFSMHGARNFPFHKVPGTLDVELPDGTGDAAYLAQLAEHLPRVLHAARPDLVVYLAGADPHVGDRLGRLALSFEGLRRRDWMVLESCREVGLPVCVTIAGGYGRNVHDTVAVHLNTVRLLAQFA</sequence>
<evidence type="ECO:0000313" key="5">
    <source>
        <dbReference type="Proteomes" id="UP001161325"/>
    </source>
</evidence>
<dbReference type="InterPro" id="IPR023696">
    <property type="entry name" value="Ureohydrolase_dom_sf"/>
</dbReference>
<organism evidence="4 5">
    <name type="scientific">Roseisolibacter agri</name>
    <dbReference type="NCBI Taxonomy" id="2014610"/>
    <lineage>
        <taxon>Bacteria</taxon>
        <taxon>Pseudomonadati</taxon>
        <taxon>Gemmatimonadota</taxon>
        <taxon>Gemmatimonadia</taxon>
        <taxon>Gemmatimonadales</taxon>
        <taxon>Gemmatimonadaceae</taxon>
        <taxon>Roseisolibacter</taxon>
    </lineage>
</organism>
<dbReference type="PRINTS" id="PR01270">
    <property type="entry name" value="HDASUPER"/>
</dbReference>
<dbReference type="GO" id="GO:0040029">
    <property type="term" value="P:epigenetic regulation of gene expression"/>
    <property type="evidence" value="ECO:0007669"/>
    <property type="project" value="TreeGrafter"/>
</dbReference>
<dbReference type="InterPro" id="IPR037138">
    <property type="entry name" value="His_deacetylse_dom_sf"/>
</dbReference>
<dbReference type="GO" id="GO:0004407">
    <property type="term" value="F:histone deacetylase activity"/>
    <property type="evidence" value="ECO:0007669"/>
    <property type="project" value="InterPro"/>
</dbReference>
<evidence type="ECO:0000256" key="1">
    <source>
        <dbReference type="ARBA" id="ARBA00005947"/>
    </source>
</evidence>
<name>A0AA37V222_9BACT</name>
<comment type="similarity">
    <text evidence="1">Belongs to the histone deacetylase family.</text>
</comment>
<gene>
    <name evidence="4" type="ORF">rosag_36580</name>
</gene>
<evidence type="ECO:0000259" key="3">
    <source>
        <dbReference type="Pfam" id="PF00850"/>
    </source>
</evidence>
<keyword evidence="5" id="KW-1185">Reference proteome</keyword>
<dbReference type="AlphaFoldDB" id="A0AA37V222"/>
<dbReference type="PANTHER" id="PTHR10625">
    <property type="entry name" value="HISTONE DEACETYLASE HDAC1-RELATED"/>
    <property type="match status" value="1"/>
</dbReference>
<protein>
    <submittedName>
        <fullName evidence="4">Histone deacetylase</fullName>
    </submittedName>
</protein>
<dbReference type="PANTHER" id="PTHR10625:SF19">
    <property type="entry name" value="HISTONE DEACETYLASE 12"/>
    <property type="match status" value="1"/>
</dbReference>
<dbReference type="Pfam" id="PF00850">
    <property type="entry name" value="Hist_deacetyl"/>
    <property type="match status" value="1"/>
</dbReference>
<proteinExistence type="inferred from homology"/>
<dbReference type="EMBL" id="BRXS01000005">
    <property type="protein sequence ID" value="GLC27145.1"/>
    <property type="molecule type" value="Genomic_DNA"/>
</dbReference>